<evidence type="ECO:0000313" key="2">
    <source>
        <dbReference type="Proteomes" id="UP001231370"/>
    </source>
</evidence>
<dbReference type="Pfam" id="PF03683">
    <property type="entry name" value="UPF0175"/>
    <property type="match status" value="1"/>
</dbReference>
<keyword evidence="2" id="KW-1185">Reference proteome</keyword>
<sequence>MQITLEIPDRIAQRLGGESKPIERRVLEILVADAYSSGALSTAEVGRTLGISSRLETHAFLKSMGVYLNYDEAELERDLQSIAELKQRRQPSPLIAGKAKITGDLVSPIVDENDWECLK</sequence>
<dbReference type="InterPro" id="IPR005368">
    <property type="entry name" value="UPF0175"/>
</dbReference>
<comment type="caution">
    <text evidence="1">The sequence shown here is derived from an EMBL/GenBank/DDBJ whole genome shotgun (WGS) entry which is preliminary data.</text>
</comment>
<dbReference type="RefSeq" id="WP_283761630.1">
    <property type="nucleotide sequence ID" value="NZ_JAQPOK010000041.1"/>
</dbReference>
<name>A0ABT7BGJ5_9CYAN</name>
<dbReference type="EMBL" id="JAQPOK010000041">
    <property type="protein sequence ID" value="MDJ1178307.1"/>
    <property type="molecule type" value="Genomic_DNA"/>
</dbReference>
<protein>
    <submittedName>
        <fullName evidence="1">UPF0175 family protein</fullName>
    </submittedName>
</protein>
<organism evidence="1 2">
    <name type="scientific">Roseofilum halophilum BLCC-M91</name>
    <dbReference type="NCBI Taxonomy" id="3022259"/>
    <lineage>
        <taxon>Bacteria</taxon>
        <taxon>Bacillati</taxon>
        <taxon>Cyanobacteriota</taxon>
        <taxon>Cyanophyceae</taxon>
        <taxon>Desertifilales</taxon>
        <taxon>Desertifilaceae</taxon>
        <taxon>Roseofilum</taxon>
        <taxon>Roseofilum halophilum</taxon>
    </lineage>
</organism>
<proteinExistence type="predicted"/>
<evidence type="ECO:0000313" key="1">
    <source>
        <dbReference type="EMBL" id="MDJ1178307.1"/>
    </source>
</evidence>
<gene>
    <name evidence="1" type="ORF">PJF56_05485</name>
</gene>
<dbReference type="Proteomes" id="UP001231370">
    <property type="component" value="Unassembled WGS sequence"/>
</dbReference>
<reference evidence="1 2" key="1">
    <citation type="submission" date="2023-01" db="EMBL/GenBank/DDBJ databases">
        <title>Novel diversity within Roseofilum (Cyanobacteria; Desertifilaceae) from marine benthic mats with descriptions of four novel species.</title>
        <authorList>
            <person name="Wang Y."/>
            <person name="Berthold D.E."/>
            <person name="Hu J."/>
            <person name="Lefler F.W."/>
            <person name="Laughinghouse H.D. IV."/>
        </authorList>
    </citation>
    <scope>NUCLEOTIDE SEQUENCE [LARGE SCALE GENOMIC DNA]</scope>
    <source>
        <strain evidence="1 2">BLCC-M91</strain>
    </source>
</reference>
<accession>A0ABT7BGJ5</accession>